<feature type="region of interest" description="Disordered" evidence="9">
    <location>
        <begin position="443"/>
        <end position="492"/>
    </location>
</feature>
<evidence type="ECO:0000313" key="11">
    <source>
        <dbReference type="Proteomes" id="UP000189703"/>
    </source>
</evidence>
<dbReference type="OrthoDB" id="1388414at2759"/>
<dbReference type="Proteomes" id="UP000189703">
    <property type="component" value="Unplaced"/>
</dbReference>
<dbReference type="InParanoid" id="A0A1U8Q6G3"/>
<keyword evidence="6 8" id="KW-0472">Membrane</keyword>
<dbReference type="GeneID" id="104602660"/>
<comment type="function">
    <text evidence="8">May be involved in modulation of pathogen defense and leaf cell death.</text>
</comment>
<reference evidence="12" key="1">
    <citation type="submission" date="2025-08" db="UniProtKB">
        <authorList>
            <consortium name="RefSeq"/>
        </authorList>
    </citation>
    <scope>IDENTIFICATION</scope>
</reference>
<evidence type="ECO:0000256" key="9">
    <source>
        <dbReference type="SAM" id="MobiDB-lite"/>
    </source>
</evidence>
<evidence type="ECO:0000256" key="10">
    <source>
        <dbReference type="SAM" id="Phobius"/>
    </source>
</evidence>
<keyword evidence="5 8" id="KW-1133">Transmembrane helix</keyword>
<dbReference type="PANTHER" id="PTHR31942:SF89">
    <property type="entry name" value="MLO-LIKE PROTEIN 3"/>
    <property type="match status" value="1"/>
</dbReference>
<comment type="similarity">
    <text evidence="2 8">Belongs to the MLO family.</text>
</comment>
<keyword evidence="4 8" id="KW-0611">Plant defense</keyword>
<evidence type="ECO:0000256" key="1">
    <source>
        <dbReference type="ARBA" id="ARBA00004141"/>
    </source>
</evidence>
<dbReference type="RefSeq" id="XP_019054177.1">
    <property type="nucleotide sequence ID" value="XM_019198632.1"/>
</dbReference>
<dbReference type="GO" id="GO:0006952">
    <property type="term" value="P:defense response"/>
    <property type="evidence" value="ECO:0007669"/>
    <property type="project" value="UniProtKB-KW"/>
</dbReference>
<feature type="compositionally biased region" description="Basic and acidic residues" evidence="9">
    <location>
        <begin position="474"/>
        <end position="484"/>
    </location>
</feature>
<keyword evidence="8" id="KW-0112">Calmodulin-binding</keyword>
<organism evidence="11 12">
    <name type="scientific">Nelumbo nucifera</name>
    <name type="common">Sacred lotus</name>
    <dbReference type="NCBI Taxonomy" id="4432"/>
    <lineage>
        <taxon>Eukaryota</taxon>
        <taxon>Viridiplantae</taxon>
        <taxon>Streptophyta</taxon>
        <taxon>Embryophyta</taxon>
        <taxon>Tracheophyta</taxon>
        <taxon>Spermatophyta</taxon>
        <taxon>Magnoliopsida</taxon>
        <taxon>Proteales</taxon>
        <taxon>Nelumbonaceae</taxon>
        <taxon>Nelumbo</taxon>
    </lineage>
</organism>
<evidence type="ECO:0000256" key="5">
    <source>
        <dbReference type="ARBA" id="ARBA00022989"/>
    </source>
</evidence>
<comment type="subcellular location">
    <subcellularLocation>
        <location evidence="1 8">Membrane</location>
        <topology evidence="1 8">Multi-pass membrane protein</topology>
    </subcellularLocation>
</comment>
<sequence>MAPPEEGTPTARSLQETPTWALATVCFLFISISIFLEHSIHLLGNWLKTHRKKALNEAVERLKSELMLLGFMSLLLTVIQKPVSTICIPTRVADTMLPCRKGTIKTTTSKHVQFNSGDSMDMFWANDAPKDGPRQFQRLLDEDETATSDSCAAKDMVSLISQDGLHELQMFIFFLAVMQLVYSFLTMALGRAKMKQWKAWEKETQTVEYQVANDPRRFRFTRQTTFGRRHMQSCTDTSVQLWVKCFFRQFFNSVAKVDYLTLCHGFIAAHLSNNNAFNFQKYIERSWEDDFKTLVGVSPLMWFLVIIFLLVDVHGWHVYLWVSYVPLIIVLVLGTKLKVIVARLALQIKDKNAVIIGTPLVQPNDDLFWFGKPEFVLTLLHFTLFTGDRASPFQLHYSSALCTCDTDGFKVQGCIVLQEEIATFLKQWHAQVRERLAPKTPMLRAPPEILSPHVSSPMSPQPIPRVPATAQSSGKDEVTEERGRTQRGTNAC</sequence>
<feature type="transmembrane region" description="Helical" evidence="10">
    <location>
        <begin position="291"/>
        <end position="310"/>
    </location>
</feature>
<feature type="transmembrane region" description="Helical" evidence="10">
    <location>
        <begin position="20"/>
        <end position="44"/>
    </location>
</feature>
<dbReference type="KEGG" id="nnu:104602660"/>
<proteinExistence type="inferred from homology"/>
<keyword evidence="11" id="KW-1185">Reference proteome</keyword>
<dbReference type="Pfam" id="PF03094">
    <property type="entry name" value="Mlo"/>
    <property type="match status" value="1"/>
</dbReference>
<dbReference type="InterPro" id="IPR004326">
    <property type="entry name" value="Mlo"/>
</dbReference>
<feature type="transmembrane region" description="Helical" evidence="10">
    <location>
        <begin position="168"/>
        <end position="189"/>
    </location>
</feature>
<feature type="transmembrane region" description="Helical" evidence="10">
    <location>
        <begin position="65"/>
        <end position="83"/>
    </location>
</feature>
<evidence type="ECO:0000256" key="3">
    <source>
        <dbReference type="ARBA" id="ARBA00022692"/>
    </source>
</evidence>
<comment type="domain">
    <text evidence="8">The C-terminus contains a calmodulin-binding domain, which binds calmodulin in a calcium-dependent fashion.</text>
</comment>
<dbReference type="GO" id="GO:0016020">
    <property type="term" value="C:membrane"/>
    <property type="evidence" value="ECO:0007669"/>
    <property type="project" value="UniProtKB-SubCell"/>
</dbReference>
<evidence type="ECO:0000256" key="6">
    <source>
        <dbReference type="ARBA" id="ARBA00023136"/>
    </source>
</evidence>
<evidence type="ECO:0000256" key="4">
    <source>
        <dbReference type="ARBA" id="ARBA00022821"/>
    </source>
</evidence>
<name>A0A1U8Q6G3_NELNU</name>
<accession>A0A1U8Q6G3</accession>
<dbReference type="GO" id="GO:0005516">
    <property type="term" value="F:calmodulin binding"/>
    <property type="evidence" value="ECO:0007669"/>
    <property type="project" value="UniProtKB-KW"/>
</dbReference>
<evidence type="ECO:0000256" key="8">
    <source>
        <dbReference type="RuleBase" id="RU280816"/>
    </source>
</evidence>
<evidence type="ECO:0000256" key="7">
    <source>
        <dbReference type="ARBA" id="ARBA00023265"/>
    </source>
</evidence>
<gene>
    <name evidence="12" type="primary">LOC104602660</name>
    <name evidence="8" type="synonym">MLO</name>
</gene>
<evidence type="ECO:0000313" key="12">
    <source>
        <dbReference type="RefSeq" id="XP_019054177.1"/>
    </source>
</evidence>
<feature type="transmembrane region" description="Helical" evidence="10">
    <location>
        <begin position="316"/>
        <end position="334"/>
    </location>
</feature>
<keyword evidence="3 8" id="KW-0812">Transmembrane</keyword>
<dbReference type="OMA" id="YHEHTVI"/>
<dbReference type="AlphaFoldDB" id="A0A1U8Q6G3"/>
<evidence type="ECO:0000256" key="2">
    <source>
        <dbReference type="ARBA" id="ARBA00006574"/>
    </source>
</evidence>
<protein>
    <recommendedName>
        <fullName evidence="8">MLO-like protein</fullName>
    </recommendedName>
</protein>
<dbReference type="PANTHER" id="PTHR31942">
    <property type="entry name" value="MLO-LIKE PROTEIN 1"/>
    <property type="match status" value="1"/>
</dbReference>
<keyword evidence="7 8" id="KW-0568">Pathogenesis-related protein</keyword>